<accession>A0ABM8AXU8</accession>
<reference evidence="1 2" key="1">
    <citation type="submission" date="2022-08" db="EMBL/GenBank/DDBJ databases">
        <title>Genome Sequence of the sulphate-reducing bacterium, Pseudodesulfovibrio sp. SYK.</title>
        <authorList>
            <person name="Kondo R."/>
            <person name="Kataoka T."/>
        </authorList>
    </citation>
    <scope>NUCLEOTIDE SEQUENCE [LARGE SCALE GENOMIC DNA]</scope>
    <source>
        <strain evidence="1 2">SYK</strain>
    </source>
</reference>
<keyword evidence="2" id="KW-1185">Reference proteome</keyword>
<name>A0ABM8AXU8_9BACT</name>
<evidence type="ECO:0000313" key="2">
    <source>
        <dbReference type="Proteomes" id="UP001317742"/>
    </source>
</evidence>
<gene>
    <name evidence="1" type="ORF">SYK_04970</name>
</gene>
<evidence type="ECO:0000313" key="1">
    <source>
        <dbReference type="EMBL" id="BDQ36137.1"/>
    </source>
</evidence>
<dbReference type="RefSeq" id="WP_281762060.1">
    <property type="nucleotide sequence ID" value="NZ_AP026709.1"/>
</dbReference>
<proteinExistence type="predicted"/>
<dbReference type="Proteomes" id="UP001317742">
    <property type="component" value="Chromosome"/>
</dbReference>
<protein>
    <submittedName>
        <fullName evidence="1">Uncharacterized protein</fullName>
    </submittedName>
</protein>
<organism evidence="1 2">
    <name type="scientific">Pseudodesulfovibrio nedwellii</name>
    <dbReference type="NCBI Taxonomy" id="2973072"/>
    <lineage>
        <taxon>Bacteria</taxon>
        <taxon>Pseudomonadati</taxon>
        <taxon>Thermodesulfobacteriota</taxon>
        <taxon>Desulfovibrionia</taxon>
        <taxon>Desulfovibrionales</taxon>
        <taxon>Desulfovibrionaceae</taxon>
    </lineage>
</organism>
<dbReference type="EMBL" id="AP026709">
    <property type="protein sequence ID" value="BDQ36137.1"/>
    <property type="molecule type" value="Genomic_DNA"/>
</dbReference>
<sequence>MSDISISTDTVQSIAMDNMLSGPESVGEESSIIASGMNARGVDSMEQAVAGLEVASRTEEFFGAGTDFSSTGTDVDIQQAISSTLDTGIGSITDKIA</sequence>